<feature type="region of interest" description="Disordered" evidence="2">
    <location>
        <begin position="524"/>
        <end position="563"/>
    </location>
</feature>
<sequence>MVVSTALLLSVVGDPDVALLLHRIEALEAKNAALQLRVDALASAASPTSPQAPPPPIVVAEALRQSPQAARERWEFSYVGIQAENAELIDFLAVSSPSIQFDRVNANTQHAGLTVGRRWQVGRIVLGGEFSASTQLRLTPPERVWLRTIPPSQTGSFSAIGENVRLAWPQASPPRDQADFEDQAVKHRRASRSSSRQRPGLPPPAPWTSGRRRRIAGPGREPSWPRAPGAPALPWSGCSSCARPGGAGWCPARPRRWPSAPRLAGPASCADPRDASATGAARCDLGAPVVQGKSRPASRWRQMSSAVIAGGFGSIPPPTTTDFLDIKDLGGRSKPGRRAAIRAFGDRRATFSEGSTRLLRRDAASLQGPSALSDQGQAAEQFGDPAQARSRRLADQQAEARHDEGGEADAQGDQPDIGFQQGQAHAYGARVDRGAHSGRDQGQQAARRGFADGNGGLGRILVALQRLPDHLDAQRAEQAEGDPVVEGFDEACGRHAQGEADQGRDRLDHAEHQAGAQGLGQGWAMLGASADGGGEGVGGHAEGQHRNGERGHHDQDGNSAGRKYVDAIPTGICRKLLPNGRPSSASFGVYQAGHGQRRQDAPSVLDAAASTLRRRTSALEHHARPFARQRFSHDARQPQRFDARRTAPGSDRRRDLPAGEGPDARFASVALDPPLRRHRLLGDDRRGQGHPRGAGAGLHPGAARGGRAPGVQGRHAQMADPHGAGHRGRDRLHPGRGPGRRSVRLVTGRLHPELHLLPHRHAEAGPQPDRGRDRGPGPGGPRRPGGMALAQGRPPAVEHRLHGHGRAALQSRQRRRRHRHHRRQRGHRPVAPPDHGVDLGRRAAAERPGRAHGGHAGHQPARHQRRPARRAGRQRQPGRGPRPGQADRGHPVQGQPDPVQPLARHRLPVLGLEDDRDLRRHPEQGRLRFAHPHAARARHPGRLRPAEVREREAAGLGASEGGARSGRRRLRPLTVRLDALSAECGAGALAEGSSFRARMFWFRSPSDREARVRFCDGLSDPDAASGGDLRPLGRGGCGLRPADAVARDRPDPARQSGGRRGLRRGAGRAGYSAGCVPVGVDLDPRHRHLGRGDGGAATAGLPRRRLPAARPAATHREGRGVRRRGPGRGQAVDRPDPGGRPDGLRGRHCAFPTFRTGPSTPPSSG</sequence>
<feature type="compositionally biased region" description="Basic and acidic residues" evidence="2">
    <location>
        <begin position="542"/>
        <end position="556"/>
    </location>
</feature>
<organism evidence="3 4">
    <name type="scientific">Parastrongyloides trichosuri</name>
    <name type="common">Possum-specific nematode worm</name>
    <dbReference type="NCBI Taxonomy" id="131310"/>
    <lineage>
        <taxon>Eukaryota</taxon>
        <taxon>Metazoa</taxon>
        <taxon>Ecdysozoa</taxon>
        <taxon>Nematoda</taxon>
        <taxon>Chromadorea</taxon>
        <taxon>Rhabditida</taxon>
        <taxon>Tylenchina</taxon>
        <taxon>Panagrolaimomorpha</taxon>
        <taxon>Strongyloidoidea</taxon>
        <taxon>Strongyloididae</taxon>
        <taxon>Parastrongyloides</taxon>
    </lineage>
</organism>
<feature type="compositionally biased region" description="Gly residues" evidence="2">
    <location>
        <begin position="690"/>
        <end position="708"/>
    </location>
</feature>
<dbReference type="Proteomes" id="UP000038045">
    <property type="component" value="Unplaced"/>
</dbReference>
<feature type="compositionally biased region" description="Basic and acidic residues" evidence="2">
    <location>
        <begin position="835"/>
        <end position="849"/>
    </location>
</feature>
<feature type="compositionally biased region" description="Basic residues" evidence="2">
    <location>
        <begin position="812"/>
        <end position="828"/>
    </location>
</feature>
<feature type="compositionally biased region" description="Polar residues" evidence="2">
    <location>
        <begin position="367"/>
        <end position="378"/>
    </location>
</feature>
<feature type="compositionally biased region" description="Basic and acidic residues" evidence="2">
    <location>
        <begin position="392"/>
        <end position="405"/>
    </location>
</feature>
<name>A0A0N4ZDF4_PARTI</name>
<feature type="compositionally biased region" description="Basic and acidic residues" evidence="2">
    <location>
        <begin position="750"/>
        <end position="775"/>
    </location>
</feature>
<feature type="region of interest" description="Disordered" evidence="2">
    <location>
        <begin position="620"/>
        <end position="902"/>
    </location>
</feature>
<dbReference type="WBParaSite" id="PTRK_0000561700.1">
    <property type="protein sequence ID" value="PTRK_0000561700.1"/>
    <property type="gene ID" value="PTRK_0000561700"/>
</dbReference>
<protein>
    <submittedName>
        <fullName evidence="4">PEGA domain-containing protein</fullName>
    </submittedName>
</protein>
<feature type="compositionally biased region" description="Gly residues" evidence="2">
    <location>
        <begin position="530"/>
        <end position="541"/>
    </location>
</feature>
<accession>A0A0N4ZDF4</accession>
<feature type="region of interest" description="Disordered" evidence="2">
    <location>
        <begin position="431"/>
        <end position="454"/>
    </location>
</feature>
<evidence type="ECO:0000256" key="2">
    <source>
        <dbReference type="SAM" id="MobiDB-lite"/>
    </source>
</evidence>
<evidence type="ECO:0000313" key="4">
    <source>
        <dbReference type="WBParaSite" id="PTRK_0000561700.1"/>
    </source>
</evidence>
<feature type="compositionally biased region" description="Basic and acidic residues" evidence="2">
    <location>
        <begin position="496"/>
        <end position="512"/>
    </location>
</feature>
<feature type="region of interest" description="Disordered" evidence="2">
    <location>
        <begin position="496"/>
        <end position="515"/>
    </location>
</feature>
<feature type="coiled-coil region" evidence="1">
    <location>
        <begin position="17"/>
        <end position="44"/>
    </location>
</feature>
<feature type="compositionally biased region" description="Low complexity" evidence="2">
    <location>
        <begin position="874"/>
        <end position="884"/>
    </location>
</feature>
<feature type="compositionally biased region" description="Basic and acidic residues" evidence="2">
    <location>
        <begin position="1131"/>
        <end position="1145"/>
    </location>
</feature>
<feature type="compositionally biased region" description="Basic residues" evidence="2">
    <location>
        <begin position="850"/>
        <end position="873"/>
    </location>
</feature>
<feature type="region of interest" description="Disordered" evidence="2">
    <location>
        <begin position="170"/>
        <end position="228"/>
    </location>
</feature>
<feature type="region of interest" description="Disordered" evidence="2">
    <location>
        <begin position="1084"/>
        <end position="1165"/>
    </location>
</feature>
<feature type="region of interest" description="Disordered" evidence="2">
    <location>
        <begin position="1023"/>
        <end position="1069"/>
    </location>
</feature>
<proteinExistence type="predicted"/>
<evidence type="ECO:0000256" key="1">
    <source>
        <dbReference type="SAM" id="Coils"/>
    </source>
</evidence>
<reference evidence="4" key="1">
    <citation type="submission" date="2017-02" db="UniProtKB">
        <authorList>
            <consortium name="WormBaseParasite"/>
        </authorList>
    </citation>
    <scope>IDENTIFICATION</scope>
</reference>
<dbReference type="AlphaFoldDB" id="A0A0N4ZDF4"/>
<feature type="region of interest" description="Disordered" evidence="2">
    <location>
        <begin position="364"/>
        <end position="419"/>
    </location>
</feature>
<feature type="compositionally biased region" description="Basic and acidic residues" evidence="2">
    <location>
        <begin position="631"/>
        <end position="657"/>
    </location>
</feature>
<keyword evidence="1" id="KW-0175">Coiled coil</keyword>
<keyword evidence="3" id="KW-1185">Reference proteome</keyword>
<evidence type="ECO:0000313" key="3">
    <source>
        <dbReference type="Proteomes" id="UP000038045"/>
    </source>
</evidence>